<dbReference type="InterPro" id="IPR001405">
    <property type="entry name" value="UPF0758"/>
</dbReference>
<dbReference type="RefSeq" id="WP_379662368.1">
    <property type="nucleotide sequence ID" value="NZ_JBHUDG010000013.1"/>
</dbReference>
<keyword evidence="5" id="KW-0482">Metalloprotease</keyword>
<keyword evidence="4" id="KW-0862">Zinc</keyword>
<dbReference type="PROSITE" id="PS50249">
    <property type="entry name" value="MPN"/>
    <property type="match status" value="1"/>
</dbReference>
<dbReference type="InterPro" id="IPR037518">
    <property type="entry name" value="MPN"/>
</dbReference>
<proteinExistence type="predicted"/>
<dbReference type="InterPro" id="IPR025657">
    <property type="entry name" value="RadC_JAB"/>
</dbReference>
<dbReference type="Proteomes" id="UP001597118">
    <property type="component" value="Unassembled WGS sequence"/>
</dbReference>
<protein>
    <submittedName>
        <fullName evidence="7">JAB domain-containing protein</fullName>
    </submittedName>
</protein>
<dbReference type="PANTHER" id="PTHR30471:SF3">
    <property type="entry name" value="UPF0758 PROTEIN YEES-RELATED"/>
    <property type="match status" value="1"/>
</dbReference>
<feature type="domain" description="MPN" evidence="6">
    <location>
        <begin position="29"/>
        <end position="153"/>
    </location>
</feature>
<evidence type="ECO:0000256" key="3">
    <source>
        <dbReference type="ARBA" id="ARBA00022801"/>
    </source>
</evidence>
<comment type="caution">
    <text evidence="7">The sequence shown here is derived from an EMBL/GenBank/DDBJ whole genome shotgun (WGS) entry which is preliminary data.</text>
</comment>
<name>A0ABW4IEF3_9SPHI</name>
<evidence type="ECO:0000259" key="6">
    <source>
        <dbReference type="PROSITE" id="PS50249"/>
    </source>
</evidence>
<keyword evidence="8" id="KW-1185">Reference proteome</keyword>
<dbReference type="PANTHER" id="PTHR30471">
    <property type="entry name" value="DNA REPAIR PROTEIN RADC"/>
    <property type="match status" value="1"/>
</dbReference>
<evidence type="ECO:0000256" key="4">
    <source>
        <dbReference type="ARBA" id="ARBA00022833"/>
    </source>
</evidence>
<keyword evidence="1" id="KW-0645">Protease</keyword>
<keyword evidence="2" id="KW-0479">Metal-binding</keyword>
<sequence length="153" mass="16717">MEQENALLEVSEIQLVYRPKVKASERMRVNDAKEAYGVLMKSWDMDSIEIIEQFKMILLNTGNRVLGISHLSTGGRTGTLVDLKVVFGIALKAGACSLILAHNHPSGNLTPSEPDKRLTEQIVRGGKCLGIAILDHLIISPEGFSSFAEMGLI</sequence>
<evidence type="ECO:0000313" key="8">
    <source>
        <dbReference type="Proteomes" id="UP001597118"/>
    </source>
</evidence>
<evidence type="ECO:0000313" key="7">
    <source>
        <dbReference type="EMBL" id="MFD1629991.1"/>
    </source>
</evidence>
<dbReference type="InterPro" id="IPR020891">
    <property type="entry name" value="UPF0758_CS"/>
</dbReference>
<evidence type="ECO:0000256" key="5">
    <source>
        <dbReference type="ARBA" id="ARBA00023049"/>
    </source>
</evidence>
<evidence type="ECO:0000256" key="1">
    <source>
        <dbReference type="ARBA" id="ARBA00022670"/>
    </source>
</evidence>
<evidence type="ECO:0000256" key="2">
    <source>
        <dbReference type="ARBA" id="ARBA00022723"/>
    </source>
</evidence>
<keyword evidence="3" id="KW-0378">Hydrolase</keyword>
<reference evidence="8" key="1">
    <citation type="journal article" date="2019" name="Int. J. Syst. Evol. Microbiol.">
        <title>The Global Catalogue of Microorganisms (GCM) 10K type strain sequencing project: providing services to taxonomists for standard genome sequencing and annotation.</title>
        <authorList>
            <consortium name="The Broad Institute Genomics Platform"/>
            <consortium name="The Broad Institute Genome Sequencing Center for Infectious Disease"/>
            <person name="Wu L."/>
            <person name="Ma J."/>
        </authorList>
    </citation>
    <scope>NUCLEOTIDE SEQUENCE [LARGE SCALE GENOMIC DNA]</scope>
    <source>
        <strain evidence="8">CCUG 53762</strain>
    </source>
</reference>
<dbReference type="Pfam" id="PF04002">
    <property type="entry name" value="RadC"/>
    <property type="match status" value="1"/>
</dbReference>
<dbReference type="Gene3D" id="3.40.140.10">
    <property type="entry name" value="Cytidine Deaminase, domain 2"/>
    <property type="match status" value="1"/>
</dbReference>
<gene>
    <name evidence="7" type="ORF">ACFSAH_08890</name>
</gene>
<dbReference type="EMBL" id="JBHUDG010000013">
    <property type="protein sequence ID" value="MFD1629991.1"/>
    <property type="molecule type" value="Genomic_DNA"/>
</dbReference>
<dbReference type="PROSITE" id="PS01302">
    <property type="entry name" value="UPF0758"/>
    <property type="match status" value="1"/>
</dbReference>
<accession>A0ABW4IEF3</accession>
<dbReference type="CDD" id="cd08071">
    <property type="entry name" value="MPN_DUF2466"/>
    <property type="match status" value="1"/>
</dbReference>
<organism evidence="7 8">
    <name type="scientific">Pseudopedobacter beijingensis</name>
    <dbReference type="NCBI Taxonomy" id="1207056"/>
    <lineage>
        <taxon>Bacteria</taxon>
        <taxon>Pseudomonadati</taxon>
        <taxon>Bacteroidota</taxon>
        <taxon>Sphingobacteriia</taxon>
        <taxon>Sphingobacteriales</taxon>
        <taxon>Sphingobacteriaceae</taxon>
        <taxon>Pseudopedobacter</taxon>
    </lineage>
</organism>